<feature type="region of interest" description="Disordered" evidence="14">
    <location>
        <begin position="1"/>
        <end position="36"/>
    </location>
</feature>
<dbReference type="GO" id="GO:0008658">
    <property type="term" value="F:penicillin binding"/>
    <property type="evidence" value="ECO:0007669"/>
    <property type="project" value="InterPro"/>
</dbReference>
<reference evidence="17 18" key="1">
    <citation type="submission" date="2018-08" db="EMBL/GenBank/DDBJ databases">
        <title>Bacillus jemisoniae sp. nov., Bacillus chryseoplanitiae sp. nov., Bacillus resnikiae sp. nov., and Bacillus frankliniae sp. nov., isolated from Viking spacecraft and associated surfaces.</title>
        <authorList>
            <person name="Seuylemezian A."/>
            <person name="Vaishampayan P."/>
        </authorList>
    </citation>
    <scope>NUCLEOTIDE SEQUENCE [LARGE SCALE GENOMIC DNA]</scope>
    <source>
        <strain evidence="17 18">JJ-247</strain>
    </source>
</reference>
<dbReference type="SUPFAM" id="SSF53955">
    <property type="entry name" value="Lysozyme-like"/>
    <property type="match status" value="1"/>
</dbReference>
<dbReference type="GO" id="GO:0008360">
    <property type="term" value="P:regulation of cell shape"/>
    <property type="evidence" value="ECO:0007669"/>
    <property type="project" value="UniProtKB-KW"/>
</dbReference>
<comment type="similarity">
    <text evidence="1">In the C-terminal section; belongs to the transpeptidase family.</text>
</comment>
<evidence type="ECO:0000256" key="1">
    <source>
        <dbReference type="ARBA" id="ARBA00007090"/>
    </source>
</evidence>
<keyword evidence="18" id="KW-1185">Reference proteome</keyword>
<dbReference type="InterPro" id="IPR023346">
    <property type="entry name" value="Lysozyme-like_dom_sf"/>
</dbReference>
<evidence type="ECO:0000256" key="12">
    <source>
        <dbReference type="ARBA" id="ARBA00034000"/>
    </source>
</evidence>
<evidence type="ECO:0000313" key="17">
    <source>
        <dbReference type="EMBL" id="RID84215.1"/>
    </source>
</evidence>
<keyword evidence="7" id="KW-0378">Hydrolase</keyword>
<dbReference type="InterPro" id="IPR003961">
    <property type="entry name" value="FN3_dom"/>
</dbReference>
<feature type="region of interest" description="Disordered" evidence="14">
    <location>
        <begin position="751"/>
        <end position="886"/>
    </location>
</feature>
<keyword evidence="15" id="KW-0812">Transmembrane</keyword>
<protein>
    <submittedName>
        <fullName evidence="17">PBP1A family penicillin-binding protein</fullName>
    </submittedName>
</protein>
<evidence type="ECO:0000259" key="16">
    <source>
        <dbReference type="PROSITE" id="PS50853"/>
    </source>
</evidence>
<dbReference type="Pfam" id="PF00912">
    <property type="entry name" value="Transgly"/>
    <property type="match status" value="1"/>
</dbReference>
<keyword evidence="15" id="KW-1133">Transmembrane helix</keyword>
<dbReference type="Pfam" id="PF00905">
    <property type="entry name" value="Transpeptidase"/>
    <property type="match status" value="1"/>
</dbReference>
<keyword evidence="9" id="KW-0573">Peptidoglycan synthesis</keyword>
<feature type="compositionally biased region" description="Low complexity" evidence="14">
    <location>
        <begin position="868"/>
        <end position="880"/>
    </location>
</feature>
<dbReference type="InterPro" id="IPR001460">
    <property type="entry name" value="PCN-bd_Tpept"/>
</dbReference>
<keyword evidence="11" id="KW-0961">Cell wall biogenesis/degradation</keyword>
<dbReference type="Gene3D" id="3.40.710.10">
    <property type="entry name" value="DD-peptidase/beta-lactamase superfamily"/>
    <property type="match status" value="1"/>
</dbReference>
<dbReference type="InterPro" id="IPR001264">
    <property type="entry name" value="Glyco_trans_51"/>
</dbReference>
<dbReference type="CDD" id="cd00063">
    <property type="entry name" value="FN3"/>
    <property type="match status" value="1"/>
</dbReference>
<dbReference type="SUPFAM" id="SSF49265">
    <property type="entry name" value="Fibronectin type III"/>
    <property type="match status" value="1"/>
</dbReference>
<feature type="compositionally biased region" description="Polar residues" evidence="14">
    <location>
        <begin position="754"/>
        <end position="765"/>
    </location>
</feature>
<evidence type="ECO:0000256" key="11">
    <source>
        <dbReference type="ARBA" id="ARBA00023316"/>
    </source>
</evidence>
<gene>
    <name evidence="17" type="ORF">D1970_13965</name>
</gene>
<dbReference type="PROSITE" id="PS50853">
    <property type="entry name" value="FN3"/>
    <property type="match status" value="1"/>
</dbReference>
<dbReference type="SUPFAM" id="SSF56601">
    <property type="entry name" value="beta-lactamase/transpeptidase-like"/>
    <property type="match status" value="1"/>
</dbReference>
<comment type="caution">
    <text evidence="17">The sequence shown here is derived from an EMBL/GenBank/DDBJ whole genome shotgun (WGS) entry which is preliminary data.</text>
</comment>
<accession>A0A398B2X8</accession>
<dbReference type="Gene3D" id="1.10.3810.10">
    <property type="entry name" value="Biosynthetic peptidoglycan transglycosylase-like"/>
    <property type="match status" value="1"/>
</dbReference>
<dbReference type="GO" id="GO:0008955">
    <property type="term" value="F:peptidoglycan glycosyltransferase activity"/>
    <property type="evidence" value="ECO:0007669"/>
    <property type="project" value="UniProtKB-EC"/>
</dbReference>
<feature type="domain" description="Fibronectin type-III" evidence="16">
    <location>
        <begin position="712"/>
        <end position="801"/>
    </location>
</feature>
<dbReference type="OrthoDB" id="9766909at2"/>
<dbReference type="PANTHER" id="PTHR32282">
    <property type="entry name" value="BINDING PROTEIN TRANSPEPTIDASE, PUTATIVE-RELATED"/>
    <property type="match status" value="1"/>
</dbReference>
<dbReference type="NCBIfam" id="TIGR02074">
    <property type="entry name" value="PBP_1a_fam"/>
    <property type="match status" value="1"/>
</dbReference>
<feature type="compositionally biased region" description="Acidic residues" evidence="14">
    <location>
        <begin position="827"/>
        <end position="839"/>
    </location>
</feature>
<name>A0A398B2X8_9BACI</name>
<evidence type="ECO:0000256" key="15">
    <source>
        <dbReference type="SAM" id="Phobius"/>
    </source>
</evidence>
<evidence type="ECO:0000256" key="14">
    <source>
        <dbReference type="SAM" id="MobiDB-lite"/>
    </source>
</evidence>
<evidence type="ECO:0000256" key="2">
    <source>
        <dbReference type="ARBA" id="ARBA00007739"/>
    </source>
</evidence>
<dbReference type="Proteomes" id="UP000265816">
    <property type="component" value="Unassembled WGS sequence"/>
</dbReference>
<evidence type="ECO:0000256" key="4">
    <source>
        <dbReference type="ARBA" id="ARBA00022670"/>
    </source>
</evidence>
<sequence>MTEKYQTREERRKQLAGNKSNKGNKESKGNTGNKKKSRSTFKKVLISLLILGIVGMLTGIATFAFMIQDTPKLDESILKDPISSKIYDKNKNLVTEVGSENRDYVDYKDIPKQVEDAFLATEDVRFYKHHGIDPIRLGGAVVANFTNGFGSEGASTITQQVVKNYFLGFEKTLSRKAQEAWLAFQLEQKYSKQQIFEMYVNKIYMSENSHGVATAADIYFGKELKDLELHEVALLAGMPQSPNNYNPFTNPEKAEKRRNVVLSLMNQHGFISKKEMEEAQAVPVTSTLVKEEDRKHRNEKPFDSFVDTVIDEVEKQGDFDIFSDGLKIYTTLDPDAQTHVENVLNTDAAVNYPDEKMQASIVLLDTETGEIRAVGGGRKQEENVQRGFNYATDLERQPGSTIKPVLDYGPAIEHLHWGTYHALEDKPYQYSTGQPIRNWNNTYEGVMSMRMALAKSRNIPALQALQAVGPEKARDFAVGLGLKLPDPIYESSAIGSDEVSPMQMAGAYAAFGNNGFYTKPHAVKKIVLRDKTEIDMAPETEVAMKDYTAFMISDMLKSVLKEPYGTGYGNANIPSLHVAGKTGTTNYSDEDKLKYNIPDGAVPDSWFVGYTTKYTAAVWTGYEKRNNYLPSNGYDQKISQLLFKDVMTHVSANVETPDFTMPNSVVRVAVEKGTMPAKLASKYTPKEQIVTEYAVKGNMPKEVSKKYDKLESPTNANASYDDKKNAITLSWGYKEKDGVKFEVTASLDEGPDQVLTTTSDTSLKVTNPAPGGIYSFKITAIRGDQRSDPATASIQVPEPEEPESEEPAQDDNGDQGEGNENNNGENGNDDGQGEGDTDQGDNGSGEGDTGQGDDDQNGGGQEPALPPSGNSGTTTNGSNTRENGNE</sequence>
<dbReference type="GO" id="GO:0071555">
    <property type="term" value="P:cell wall organization"/>
    <property type="evidence" value="ECO:0007669"/>
    <property type="project" value="UniProtKB-KW"/>
</dbReference>
<evidence type="ECO:0000256" key="9">
    <source>
        <dbReference type="ARBA" id="ARBA00022984"/>
    </source>
</evidence>
<evidence type="ECO:0000256" key="13">
    <source>
        <dbReference type="ARBA" id="ARBA00049902"/>
    </source>
</evidence>
<dbReference type="FunFam" id="1.10.3810.10:FF:000001">
    <property type="entry name" value="Penicillin-binding protein 1A"/>
    <property type="match status" value="1"/>
</dbReference>
<keyword evidence="4" id="KW-0645">Protease</keyword>
<evidence type="ECO:0000313" key="18">
    <source>
        <dbReference type="Proteomes" id="UP000265816"/>
    </source>
</evidence>
<dbReference type="Gene3D" id="2.60.40.10">
    <property type="entry name" value="Immunoglobulins"/>
    <property type="match status" value="1"/>
</dbReference>
<evidence type="ECO:0000256" key="5">
    <source>
        <dbReference type="ARBA" id="ARBA00022676"/>
    </source>
</evidence>
<keyword evidence="15" id="KW-0472">Membrane</keyword>
<feature type="transmembrane region" description="Helical" evidence="15">
    <location>
        <begin position="44"/>
        <end position="67"/>
    </location>
</feature>
<dbReference type="InterPro" id="IPR036116">
    <property type="entry name" value="FN3_sf"/>
</dbReference>
<evidence type="ECO:0000256" key="8">
    <source>
        <dbReference type="ARBA" id="ARBA00022960"/>
    </source>
</evidence>
<dbReference type="EMBL" id="QWVT01000023">
    <property type="protein sequence ID" value="RID84215.1"/>
    <property type="molecule type" value="Genomic_DNA"/>
</dbReference>
<dbReference type="PANTHER" id="PTHR32282:SF29">
    <property type="entry name" value="PENICILLIN-BINDING PROTEIN 1A"/>
    <property type="match status" value="1"/>
</dbReference>
<dbReference type="InterPro" id="IPR050396">
    <property type="entry name" value="Glycosyltr_51/Transpeptidase"/>
</dbReference>
<dbReference type="InterPro" id="IPR013783">
    <property type="entry name" value="Ig-like_fold"/>
</dbReference>
<keyword evidence="6" id="KW-0808">Transferase</keyword>
<organism evidence="17 18">
    <name type="scientific">Mesobacillus zeae</name>
    <dbReference type="NCBI Taxonomy" id="1917180"/>
    <lineage>
        <taxon>Bacteria</taxon>
        <taxon>Bacillati</taxon>
        <taxon>Bacillota</taxon>
        <taxon>Bacilli</taxon>
        <taxon>Bacillales</taxon>
        <taxon>Bacillaceae</taxon>
        <taxon>Mesobacillus</taxon>
    </lineage>
</organism>
<dbReference type="RefSeq" id="WP_119113484.1">
    <property type="nucleotide sequence ID" value="NZ_CBCSEO010000010.1"/>
</dbReference>
<comment type="catalytic activity">
    <reaction evidence="13">
        <text>[GlcNAc-(1-&gt;4)-Mur2Ac(oyl-L-Ala-gamma-D-Glu-L-Lys-D-Ala-D-Ala)](n)-di-trans,octa-cis-undecaprenyl diphosphate + beta-D-GlcNAc-(1-&gt;4)-Mur2Ac(oyl-L-Ala-gamma-D-Glu-L-Lys-D-Ala-D-Ala)-di-trans,octa-cis-undecaprenyl diphosphate = [GlcNAc-(1-&gt;4)-Mur2Ac(oyl-L-Ala-gamma-D-Glu-L-Lys-D-Ala-D-Ala)](n+1)-di-trans,octa-cis-undecaprenyl diphosphate + di-trans,octa-cis-undecaprenyl diphosphate + H(+)</text>
        <dbReference type="Rhea" id="RHEA:23708"/>
        <dbReference type="Rhea" id="RHEA-COMP:9602"/>
        <dbReference type="Rhea" id="RHEA-COMP:9603"/>
        <dbReference type="ChEBI" id="CHEBI:15378"/>
        <dbReference type="ChEBI" id="CHEBI:58405"/>
        <dbReference type="ChEBI" id="CHEBI:60033"/>
        <dbReference type="ChEBI" id="CHEBI:78435"/>
        <dbReference type="EC" id="2.4.99.28"/>
    </reaction>
</comment>
<dbReference type="GO" id="GO:0006508">
    <property type="term" value="P:proteolysis"/>
    <property type="evidence" value="ECO:0007669"/>
    <property type="project" value="UniProtKB-KW"/>
</dbReference>
<comment type="catalytic activity">
    <reaction evidence="12">
        <text>Preferential cleavage: (Ac)2-L-Lys-D-Ala-|-D-Ala. Also transpeptidation of peptidyl-alanyl moieties that are N-acyl substituents of D-alanine.</text>
        <dbReference type="EC" id="3.4.16.4"/>
    </reaction>
</comment>
<feature type="compositionally biased region" description="Basic and acidic residues" evidence="14">
    <location>
        <begin position="1"/>
        <end position="13"/>
    </location>
</feature>
<dbReference type="GO" id="GO:0009002">
    <property type="term" value="F:serine-type D-Ala-D-Ala carboxypeptidase activity"/>
    <property type="evidence" value="ECO:0007669"/>
    <property type="project" value="UniProtKB-EC"/>
</dbReference>
<dbReference type="InterPro" id="IPR036950">
    <property type="entry name" value="PBP_transglycosylase"/>
</dbReference>
<keyword evidence="5" id="KW-0328">Glycosyltransferase</keyword>
<dbReference type="InterPro" id="IPR012338">
    <property type="entry name" value="Beta-lactam/transpept-like"/>
</dbReference>
<dbReference type="GO" id="GO:0009252">
    <property type="term" value="P:peptidoglycan biosynthetic process"/>
    <property type="evidence" value="ECO:0007669"/>
    <property type="project" value="UniProtKB-KW"/>
</dbReference>
<keyword evidence="8" id="KW-0133">Cell shape</keyword>
<feature type="compositionally biased region" description="Acidic residues" evidence="14">
    <location>
        <begin position="798"/>
        <end position="814"/>
    </location>
</feature>
<evidence type="ECO:0000256" key="10">
    <source>
        <dbReference type="ARBA" id="ARBA00023268"/>
    </source>
</evidence>
<dbReference type="GO" id="GO:0030288">
    <property type="term" value="C:outer membrane-bounded periplasmic space"/>
    <property type="evidence" value="ECO:0007669"/>
    <property type="project" value="TreeGrafter"/>
</dbReference>
<evidence type="ECO:0000256" key="3">
    <source>
        <dbReference type="ARBA" id="ARBA00022645"/>
    </source>
</evidence>
<keyword evidence="3" id="KW-0121">Carboxypeptidase</keyword>
<evidence type="ECO:0000256" key="6">
    <source>
        <dbReference type="ARBA" id="ARBA00022679"/>
    </source>
</evidence>
<proteinExistence type="inferred from homology"/>
<dbReference type="AlphaFoldDB" id="A0A398B2X8"/>
<evidence type="ECO:0000256" key="7">
    <source>
        <dbReference type="ARBA" id="ARBA00022801"/>
    </source>
</evidence>
<comment type="similarity">
    <text evidence="2">In the N-terminal section; belongs to the glycosyltransferase 51 family.</text>
</comment>
<keyword evidence="10" id="KW-0511">Multifunctional enzyme</keyword>